<evidence type="ECO:0000256" key="4">
    <source>
        <dbReference type="RuleBase" id="RU003476"/>
    </source>
</evidence>
<organism evidence="7 8">
    <name type="scientific">Arachnia rubra</name>
    <dbReference type="NCBI Taxonomy" id="1547448"/>
    <lineage>
        <taxon>Bacteria</taxon>
        <taxon>Bacillati</taxon>
        <taxon>Actinomycetota</taxon>
        <taxon>Actinomycetes</taxon>
        <taxon>Propionibacteriales</taxon>
        <taxon>Propionibacteriaceae</taxon>
        <taxon>Arachnia</taxon>
    </lineage>
</organism>
<proteinExistence type="inferred from homology"/>
<dbReference type="PANTHER" id="PTHR43046">
    <property type="entry name" value="GDP-MANNOSE MANNOSYL HYDROLASE"/>
    <property type="match status" value="1"/>
</dbReference>
<dbReference type="CDD" id="cd02883">
    <property type="entry name" value="NUDIX_Hydrolase"/>
    <property type="match status" value="1"/>
</dbReference>
<comment type="cofactor">
    <cofactor evidence="1">
        <name>Mg(2+)</name>
        <dbReference type="ChEBI" id="CHEBI:18420"/>
    </cofactor>
</comment>
<feature type="compositionally biased region" description="Polar residues" evidence="5">
    <location>
        <begin position="198"/>
        <end position="208"/>
    </location>
</feature>
<evidence type="ECO:0000259" key="6">
    <source>
        <dbReference type="PROSITE" id="PS51462"/>
    </source>
</evidence>
<dbReference type="SUPFAM" id="SSF55811">
    <property type="entry name" value="Nudix"/>
    <property type="match status" value="1"/>
</dbReference>
<evidence type="ECO:0000256" key="1">
    <source>
        <dbReference type="ARBA" id="ARBA00001946"/>
    </source>
</evidence>
<feature type="domain" description="Nudix hydrolase" evidence="6">
    <location>
        <begin position="40"/>
        <end position="200"/>
    </location>
</feature>
<evidence type="ECO:0000256" key="5">
    <source>
        <dbReference type="SAM" id="MobiDB-lite"/>
    </source>
</evidence>
<dbReference type="InterPro" id="IPR015797">
    <property type="entry name" value="NUDIX_hydrolase-like_dom_sf"/>
</dbReference>
<dbReference type="PANTHER" id="PTHR43046:SF14">
    <property type="entry name" value="MUTT_NUDIX FAMILY PROTEIN"/>
    <property type="match status" value="1"/>
</dbReference>
<comment type="similarity">
    <text evidence="2 4">Belongs to the Nudix hydrolase family.</text>
</comment>
<evidence type="ECO:0000313" key="8">
    <source>
        <dbReference type="Proteomes" id="UP000678513"/>
    </source>
</evidence>
<evidence type="ECO:0000256" key="3">
    <source>
        <dbReference type="ARBA" id="ARBA00022801"/>
    </source>
</evidence>
<protein>
    <submittedName>
        <fullName evidence="7">NUDIX domain-containing protein</fullName>
    </submittedName>
</protein>
<dbReference type="InterPro" id="IPR000086">
    <property type="entry name" value="NUDIX_hydrolase_dom"/>
</dbReference>
<dbReference type="EMBL" id="CP072384">
    <property type="protein sequence ID" value="QUC09587.1"/>
    <property type="molecule type" value="Genomic_DNA"/>
</dbReference>
<dbReference type="Proteomes" id="UP000678513">
    <property type="component" value="Chromosome"/>
</dbReference>
<dbReference type="InterPro" id="IPR020476">
    <property type="entry name" value="Nudix_hydrolase"/>
</dbReference>
<keyword evidence="3 4" id="KW-0378">Hydrolase</keyword>
<name>A0ABX7Y956_9ACTN</name>
<reference evidence="7 8" key="1">
    <citation type="submission" date="2021-03" db="EMBL/GenBank/DDBJ databases">
        <title>Human Oral Microbial Genomes.</title>
        <authorList>
            <person name="Johnston C.D."/>
            <person name="Chen T."/>
            <person name="Dewhirst F.E."/>
        </authorList>
    </citation>
    <scope>NUCLEOTIDE SEQUENCE [LARGE SCALE GENOMIC DNA]</scope>
    <source>
        <strain evidence="7 8">DSMZ 100122</strain>
    </source>
</reference>
<evidence type="ECO:0000313" key="7">
    <source>
        <dbReference type="EMBL" id="QUC09587.1"/>
    </source>
</evidence>
<keyword evidence="8" id="KW-1185">Reference proteome</keyword>
<feature type="region of interest" description="Disordered" evidence="5">
    <location>
        <begin position="198"/>
        <end position="218"/>
    </location>
</feature>
<dbReference type="PRINTS" id="PR00502">
    <property type="entry name" value="NUDIXFAMILY"/>
</dbReference>
<gene>
    <name evidence="7" type="ORF">J5A65_03045</name>
</gene>
<dbReference type="Gene3D" id="3.90.79.10">
    <property type="entry name" value="Nucleoside Triphosphate Pyrophosphohydrolase"/>
    <property type="match status" value="1"/>
</dbReference>
<sequence length="218" mass="23609">MHPDVALYRAGWVAERPLRSECAGGEVVVEFTVRAVTPADTPPPVRRVVHEEPGAGEIPFVHQRVGAYGVVLSDRGLLGTVLSKLTGAPGIWALPGGGLEAGEAPEAGLLREVYEETGQEIVPGRLLSLQSDHWIGRAPGGRLEDYHALRIIYAAQCETPSRPRVLDRGGSTARAGWVSIGDWQRLPWTRTARQVLNQHLPSRLSPGSRQPDEGQSLK</sequence>
<dbReference type="PROSITE" id="PS00893">
    <property type="entry name" value="NUDIX_BOX"/>
    <property type="match status" value="1"/>
</dbReference>
<dbReference type="InterPro" id="IPR020084">
    <property type="entry name" value="NUDIX_hydrolase_CS"/>
</dbReference>
<accession>A0ABX7Y956</accession>
<dbReference type="PROSITE" id="PS51462">
    <property type="entry name" value="NUDIX"/>
    <property type="match status" value="1"/>
</dbReference>
<evidence type="ECO:0000256" key="2">
    <source>
        <dbReference type="ARBA" id="ARBA00005582"/>
    </source>
</evidence>
<dbReference type="Pfam" id="PF00293">
    <property type="entry name" value="NUDIX"/>
    <property type="match status" value="1"/>
</dbReference>